<organism evidence="1">
    <name type="scientific">marine sediment metagenome</name>
    <dbReference type="NCBI Taxonomy" id="412755"/>
    <lineage>
        <taxon>unclassified sequences</taxon>
        <taxon>metagenomes</taxon>
        <taxon>ecological metagenomes</taxon>
    </lineage>
</organism>
<reference evidence="1" key="1">
    <citation type="journal article" date="2015" name="Nature">
        <title>Complex archaea that bridge the gap between prokaryotes and eukaryotes.</title>
        <authorList>
            <person name="Spang A."/>
            <person name="Saw J.H."/>
            <person name="Jorgensen S.L."/>
            <person name="Zaremba-Niedzwiedzka K."/>
            <person name="Martijn J."/>
            <person name="Lind A.E."/>
            <person name="van Eijk R."/>
            <person name="Schleper C."/>
            <person name="Guy L."/>
            <person name="Ettema T.J."/>
        </authorList>
    </citation>
    <scope>NUCLEOTIDE SEQUENCE</scope>
</reference>
<dbReference type="AlphaFoldDB" id="A0A0F8ZGA6"/>
<sequence length="154" mass="18397">MKVIDTDGKELYDFSPHKLKLWERIYYPCYRLCNKVRLFPREVKWFIQRGKRGYADSDCWGIDFYLVDIIPKMIKQLKGNRGGVPSCMFEDADDDSDKSWEKARKKWYKILDEIIKSFSLMEKELEILVLTEEEIKIRNNGVKQRGLSESFLIK</sequence>
<accession>A0A0F8ZGA6</accession>
<dbReference type="EMBL" id="LAZR01063673">
    <property type="protein sequence ID" value="KKK59041.1"/>
    <property type="molecule type" value="Genomic_DNA"/>
</dbReference>
<evidence type="ECO:0000313" key="1">
    <source>
        <dbReference type="EMBL" id="KKK59041.1"/>
    </source>
</evidence>
<name>A0A0F8ZGA6_9ZZZZ</name>
<gene>
    <name evidence="1" type="ORF">LCGC14_3038370</name>
</gene>
<comment type="caution">
    <text evidence="1">The sequence shown here is derived from an EMBL/GenBank/DDBJ whole genome shotgun (WGS) entry which is preliminary data.</text>
</comment>
<proteinExistence type="predicted"/>
<protein>
    <submittedName>
        <fullName evidence="1">Uncharacterized protein</fullName>
    </submittedName>
</protein>